<name>A0A0H3U7V4_9BACT</name>
<proteinExistence type="predicted"/>
<sequence length="125" mass="14114">MGFKEEKGNITFSELYPIYSLNADFALGQSDDIITDKQPKWVAVIFQDDQPVNAIGTQQTTDGHFESDAIGYPLELPSGLLNLEDNEILIHDFPAEEYYVYSEKTSSLMKLEQLDCLDFSSSFIC</sequence>
<organism evidence="1">
    <name type="scientific">uncultured bacterium fosmid pJB45G2</name>
    <dbReference type="NCBI Taxonomy" id="1478065"/>
    <lineage>
        <taxon>Bacteria</taxon>
        <taxon>environmental samples</taxon>
    </lineage>
</organism>
<dbReference type="AlphaFoldDB" id="A0A0H3U7V4"/>
<accession>A0A0H3U7V4</accession>
<reference evidence="1" key="1">
    <citation type="submission" date="2013-08" db="EMBL/GenBank/DDBJ databases">
        <title>Comparison of modified E. coli strains.</title>
        <authorList>
            <person name="Juergensen J."/>
            <person name="Bonge A."/>
            <person name="Streit W.R."/>
        </authorList>
    </citation>
    <scope>NUCLEOTIDE SEQUENCE</scope>
</reference>
<dbReference type="EMBL" id="KF540237">
    <property type="protein sequence ID" value="AIF26561.1"/>
    <property type="molecule type" value="Genomic_DNA"/>
</dbReference>
<protein>
    <submittedName>
        <fullName evidence="1">Uncharacterized protein</fullName>
    </submittedName>
</protein>
<evidence type="ECO:0000313" key="1">
    <source>
        <dbReference type="EMBL" id="AIF26561.1"/>
    </source>
</evidence>